<evidence type="ECO:0000313" key="3">
    <source>
        <dbReference type="Proteomes" id="UP000283530"/>
    </source>
</evidence>
<dbReference type="InterPro" id="IPR025724">
    <property type="entry name" value="GAG-pre-integrase_dom"/>
</dbReference>
<keyword evidence="3" id="KW-1185">Reference proteome</keyword>
<dbReference type="Proteomes" id="UP000283530">
    <property type="component" value="Unassembled WGS sequence"/>
</dbReference>
<reference evidence="2 3" key="1">
    <citation type="journal article" date="2019" name="Nat. Plants">
        <title>Stout camphor tree genome fills gaps in understanding of flowering plant genome evolution.</title>
        <authorList>
            <person name="Chaw S.M."/>
            <person name="Liu Y.C."/>
            <person name="Wu Y.W."/>
            <person name="Wang H.Y."/>
            <person name="Lin C.I."/>
            <person name="Wu C.S."/>
            <person name="Ke H.M."/>
            <person name="Chang L.Y."/>
            <person name="Hsu C.Y."/>
            <person name="Yang H.T."/>
            <person name="Sudianto E."/>
            <person name="Hsu M.H."/>
            <person name="Wu K.P."/>
            <person name="Wang L.N."/>
            <person name="Leebens-Mack J.H."/>
            <person name="Tsai I.J."/>
        </authorList>
    </citation>
    <scope>NUCLEOTIDE SEQUENCE [LARGE SCALE GENOMIC DNA]</scope>
    <source>
        <strain evidence="3">cv. Chaw 1501</strain>
        <tissue evidence="2">Young leaves</tissue>
    </source>
</reference>
<evidence type="ECO:0000313" key="2">
    <source>
        <dbReference type="EMBL" id="RWR83108.1"/>
    </source>
</evidence>
<dbReference type="EMBL" id="QPKB01000004">
    <property type="protein sequence ID" value="RWR83108.1"/>
    <property type="molecule type" value="Genomic_DNA"/>
</dbReference>
<name>A0A443NX44_9MAGN</name>
<dbReference type="AlphaFoldDB" id="A0A443NX44"/>
<comment type="caution">
    <text evidence="2">The sequence shown here is derived from an EMBL/GenBank/DDBJ whole genome shotgun (WGS) entry which is preliminary data.</text>
</comment>
<sequence>MDKDRQSGKILFRSLSKNGLYPFRVSYPASDISPPAAFVGEQTSSTVWHKRLGHPSVSTLKSLLPALPLHGSITVTSRNSKVWFVGLWS</sequence>
<accession>A0A443NX44</accession>
<dbReference type="Pfam" id="PF13976">
    <property type="entry name" value="gag_pre-integrs"/>
    <property type="match status" value="1"/>
</dbReference>
<evidence type="ECO:0000259" key="1">
    <source>
        <dbReference type="Pfam" id="PF13976"/>
    </source>
</evidence>
<proteinExistence type="predicted"/>
<organism evidence="2 3">
    <name type="scientific">Cinnamomum micranthum f. kanehirae</name>
    <dbReference type="NCBI Taxonomy" id="337451"/>
    <lineage>
        <taxon>Eukaryota</taxon>
        <taxon>Viridiplantae</taxon>
        <taxon>Streptophyta</taxon>
        <taxon>Embryophyta</taxon>
        <taxon>Tracheophyta</taxon>
        <taxon>Spermatophyta</taxon>
        <taxon>Magnoliopsida</taxon>
        <taxon>Magnoliidae</taxon>
        <taxon>Laurales</taxon>
        <taxon>Lauraceae</taxon>
        <taxon>Cinnamomum</taxon>
    </lineage>
</organism>
<protein>
    <submittedName>
        <fullName evidence="2">Retrovirus-related Pol polyprotein from transposon TNT 1-94</fullName>
    </submittedName>
</protein>
<gene>
    <name evidence="2" type="ORF">CKAN_01185200</name>
</gene>
<feature type="domain" description="GAG-pre-integrase" evidence="1">
    <location>
        <begin position="19"/>
        <end position="69"/>
    </location>
</feature>